<evidence type="ECO:0000313" key="2">
    <source>
        <dbReference type="EMBL" id="KAJ8488580.1"/>
    </source>
</evidence>
<reference evidence="2" key="1">
    <citation type="submission" date="2022-11" db="EMBL/GenBank/DDBJ databases">
        <title>Genome Sequence of Cubamyces cubensis.</title>
        <authorList>
            <person name="Buettner E."/>
        </authorList>
    </citation>
    <scope>NUCLEOTIDE SEQUENCE</scope>
    <source>
        <strain evidence="2">MPL-01</strain>
    </source>
</reference>
<proteinExistence type="predicted"/>
<gene>
    <name evidence="2" type="ORF">ONZ51_g3460</name>
</gene>
<sequence length="615" mass="69288">MPARGSDEDFGFQGRTRVISLIIDRDPDGPFLEKDKGPVANRTPNGLVWGHEVNELFFIPRDPGIPGYVTVWSRSMLKTLGEQYDELEKKHWQKVPLVSPRIIRPWPVLKLPIDHPAQIDPPFGAVDEGCEFEHSDCMLYRIRADGCFNGPPKFLSKKVPRRCPSNRSEPCTTRLIRNNSPDDSGPTLQGQPYEFFWCEHFRSKLEGKSHDDIADLVAKTVYDMSEPNVIADHIGVRLFKRGAAPDSSNASRATSSPCTSQEMHVDSEAAEKPEPNKADEKPAADLFSTKGLPKLEEAIPEAFLPDILLVHDPDRTTQHASNPNEPIKYRRVIYPLPQLGVEEANGVKTAEHEGLQSPTGYALPPRDPEAEERVAHLHLRQKSRLGRGNHSFVYHAPLTLPPPLSAYSPTGQVTVAAKLAFPCCSAHALLHNEARAYSALPEDAQHEYCGYNIIPPCYFPVPVVPIAPKFYGFYLPVDKDGKFMDEFALHEKEHRRCPGGDSCRVPWISPILLMEECGKPVKPHKFTMDQRTECFSLILRLHDLGITQNSFFTPSFRIIDFGRARVLTYLLADVKEADPDKRKEAYKGVARQLHSEMHEEEKLARGQLLLEFCQF</sequence>
<evidence type="ECO:0000313" key="3">
    <source>
        <dbReference type="Proteomes" id="UP001215151"/>
    </source>
</evidence>
<evidence type="ECO:0008006" key="4">
    <source>
        <dbReference type="Google" id="ProtNLM"/>
    </source>
</evidence>
<feature type="compositionally biased region" description="Polar residues" evidence="1">
    <location>
        <begin position="246"/>
        <end position="262"/>
    </location>
</feature>
<comment type="caution">
    <text evidence="2">The sequence shown here is derived from an EMBL/GenBank/DDBJ whole genome shotgun (WGS) entry which is preliminary data.</text>
</comment>
<name>A0AAD7XDG3_9APHY</name>
<evidence type="ECO:0000256" key="1">
    <source>
        <dbReference type="SAM" id="MobiDB-lite"/>
    </source>
</evidence>
<organism evidence="2 3">
    <name type="scientific">Trametes cubensis</name>
    <dbReference type="NCBI Taxonomy" id="1111947"/>
    <lineage>
        <taxon>Eukaryota</taxon>
        <taxon>Fungi</taxon>
        <taxon>Dikarya</taxon>
        <taxon>Basidiomycota</taxon>
        <taxon>Agaricomycotina</taxon>
        <taxon>Agaricomycetes</taxon>
        <taxon>Polyporales</taxon>
        <taxon>Polyporaceae</taxon>
        <taxon>Trametes</taxon>
    </lineage>
</organism>
<protein>
    <recommendedName>
        <fullName evidence="4">Protein kinase domain-containing protein</fullName>
    </recommendedName>
</protein>
<dbReference type="Proteomes" id="UP001215151">
    <property type="component" value="Unassembled WGS sequence"/>
</dbReference>
<dbReference type="EMBL" id="JAPEVG010000061">
    <property type="protein sequence ID" value="KAJ8488580.1"/>
    <property type="molecule type" value="Genomic_DNA"/>
</dbReference>
<keyword evidence="3" id="KW-1185">Reference proteome</keyword>
<feature type="region of interest" description="Disordered" evidence="1">
    <location>
        <begin position="243"/>
        <end position="283"/>
    </location>
</feature>
<feature type="region of interest" description="Disordered" evidence="1">
    <location>
        <begin position="165"/>
        <end position="186"/>
    </location>
</feature>
<feature type="compositionally biased region" description="Basic and acidic residues" evidence="1">
    <location>
        <begin position="263"/>
        <end position="283"/>
    </location>
</feature>
<dbReference type="AlphaFoldDB" id="A0AAD7XDG3"/>
<accession>A0AAD7XDG3</accession>